<sequence>MIEVSACAFAVALFAGLAAASVVPLPIPRYDALLLYAIAVTVVFRLLRLESSRELLVIAGFHVVGLAFELAKVRLGSWSYPEEAYTKIGGVPLYSGFLYAAVGSYVCRAWRLFDLRLVAYRTRTTALVATAIYINFIAHHWFVDLRVPLALALLLATWGTVVHFTVGEERYRMPLALALALIGFFLWVAENLATYLGAWTYPDQAETWHLVHPAKFGAWALLVSVSFTQVAALKALQGRLHHPTTTAHPRWALPVSRLSRPEPSSTRNRTASSPPRSSGLPTEGERRPTPLAFFADSSGPLTSIGRHNRACTLEPTGHLGVRPSRRRLGIALERAEQGPRRQRKT</sequence>
<evidence type="ECO:0000256" key="2">
    <source>
        <dbReference type="SAM" id="Phobius"/>
    </source>
</evidence>
<dbReference type="InterPro" id="IPR008535">
    <property type="entry name" value="DUF817"/>
</dbReference>
<evidence type="ECO:0000313" key="4">
    <source>
        <dbReference type="Proteomes" id="UP001501842"/>
    </source>
</evidence>
<feature type="region of interest" description="Disordered" evidence="1">
    <location>
        <begin position="315"/>
        <end position="345"/>
    </location>
</feature>
<name>A0ABP6G9L0_9ACTN</name>
<comment type="caution">
    <text evidence="3">The sequence shown here is derived from an EMBL/GenBank/DDBJ whole genome shotgun (WGS) entry which is preliminary data.</text>
</comment>
<protein>
    <recommendedName>
        <fullName evidence="5">DUF817 domain-containing protein</fullName>
    </recommendedName>
</protein>
<feature type="compositionally biased region" description="Polar residues" evidence="1">
    <location>
        <begin position="262"/>
        <end position="280"/>
    </location>
</feature>
<keyword evidence="2" id="KW-1133">Transmembrane helix</keyword>
<feature type="transmembrane region" description="Helical" evidence="2">
    <location>
        <begin position="91"/>
        <end position="113"/>
    </location>
</feature>
<feature type="transmembrane region" description="Helical" evidence="2">
    <location>
        <begin position="125"/>
        <end position="143"/>
    </location>
</feature>
<keyword evidence="4" id="KW-1185">Reference proteome</keyword>
<dbReference type="EMBL" id="BAAATZ010000002">
    <property type="protein sequence ID" value="GAA2719479.1"/>
    <property type="molecule type" value="Genomic_DNA"/>
</dbReference>
<feature type="transmembrane region" description="Helical" evidence="2">
    <location>
        <begin position="175"/>
        <end position="196"/>
    </location>
</feature>
<keyword evidence="2" id="KW-0812">Transmembrane</keyword>
<evidence type="ECO:0008006" key="5">
    <source>
        <dbReference type="Google" id="ProtNLM"/>
    </source>
</evidence>
<feature type="transmembrane region" description="Helical" evidence="2">
    <location>
        <begin position="149"/>
        <end position="166"/>
    </location>
</feature>
<organism evidence="3 4">
    <name type="scientific">Actinocorallia aurantiaca</name>
    <dbReference type="NCBI Taxonomy" id="46204"/>
    <lineage>
        <taxon>Bacteria</taxon>
        <taxon>Bacillati</taxon>
        <taxon>Actinomycetota</taxon>
        <taxon>Actinomycetes</taxon>
        <taxon>Streptosporangiales</taxon>
        <taxon>Thermomonosporaceae</taxon>
        <taxon>Actinocorallia</taxon>
    </lineage>
</organism>
<feature type="transmembrane region" description="Helical" evidence="2">
    <location>
        <begin position="30"/>
        <end position="47"/>
    </location>
</feature>
<feature type="region of interest" description="Disordered" evidence="1">
    <location>
        <begin position="251"/>
        <end position="300"/>
    </location>
</feature>
<keyword evidence="2" id="KW-0472">Membrane</keyword>
<evidence type="ECO:0000256" key="1">
    <source>
        <dbReference type="SAM" id="MobiDB-lite"/>
    </source>
</evidence>
<reference evidence="4" key="1">
    <citation type="journal article" date="2019" name="Int. J. Syst. Evol. Microbiol.">
        <title>The Global Catalogue of Microorganisms (GCM) 10K type strain sequencing project: providing services to taxonomists for standard genome sequencing and annotation.</title>
        <authorList>
            <consortium name="The Broad Institute Genomics Platform"/>
            <consortium name="The Broad Institute Genome Sequencing Center for Infectious Disease"/>
            <person name="Wu L."/>
            <person name="Ma J."/>
        </authorList>
    </citation>
    <scope>NUCLEOTIDE SEQUENCE [LARGE SCALE GENOMIC DNA]</scope>
    <source>
        <strain evidence="4">JCM 8201</strain>
    </source>
</reference>
<feature type="transmembrane region" description="Helical" evidence="2">
    <location>
        <begin position="54"/>
        <end position="71"/>
    </location>
</feature>
<dbReference type="Pfam" id="PF05675">
    <property type="entry name" value="DUF817"/>
    <property type="match status" value="1"/>
</dbReference>
<feature type="transmembrane region" description="Helical" evidence="2">
    <location>
        <begin position="216"/>
        <end position="236"/>
    </location>
</feature>
<evidence type="ECO:0000313" key="3">
    <source>
        <dbReference type="EMBL" id="GAA2719479.1"/>
    </source>
</evidence>
<accession>A0ABP6G9L0</accession>
<gene>
    <name evidence="3" type="ORF">GCM10010439_05140</name>
</gene>
<proteinExistence type="predicted"/>
<dbReference type="Proteomes" id="UP001501842">
    <property type="component" value="Unassembled WGS sequence"/>
</dbReference>